<dbReference type="InterPro" id="IPR015947">
    <property type="entry name" value="PUA-like_sf"/>
</dbReference>
<evidence type="ECO:0000313" key="3">
    <source>
        <dbReference type="Proteomes" id="UP000261284"/>
    </source>
</evidence>
<evidence type="ECO:0000313" key="2">
    <source>
        <dbReference type="EMBL" id="RFM25855.1"/>
    </source>
</evidence>
<dbReference type="Gene3D" id="3.10.590.10">
    <property type="entry name" value="ph1033 like domains"/>
    <property type="match status" value="1"/>
</dbReference>
<dbReference type="PANTHER" id="PTHR14087:SF7">
    <property type="entry name" value="THYMOCYTE NUCLEAR PROTEIN 1"/>
    <property type="match status" value="1"/>
</dbReference>
<evidence type="ECO:0000259" key="1">
    <source>
        <dbReference type="Pfam" id="PF01878"/>
    </source>
</evidence>
<dbReference type="EMBL" id="QTJU01000014">
    <property type="protein sequence ID" value="RFM25855.1"/>
    <property type="molecule type" value="Genomic_DNA"/>
</dbReference>
<dbReference type="PANTHER" id="PTHR14087">
    <property type="entry name" value="THYMOCYTE NUCLEAR PROTEIN 1"/>
    <property type="match status" value="1"/>
</dbReference>
<dbReference type="Proteomes" id="UP000261284">
    <property type="component" value="Unassembled WGS sequence"/>
</dbReference>
<sequence length="138" mass="16010">MSHWLIKSEPFKYSWDQMVKDGVTFWDGVRNYQARNNLRSMKKGDKLFFYHSNEGMEIVGIVQVAKEAYQDPTTDDTNWVVVDVKPVKKLKKPVSLVQMKADERLANFALIRQGRLSVCPVTDEEWKIIMELAGEKAK</sequence>
<name>A0A3E1NCX5_9BACT</name>
<dbReference type="Pfam" id="PF01878">
    <property type="entry name" value="EVE"/>
    <property type="match status" value="1"/>
</dbReference>
<organism evidence="2 3">
    <name type="scientific">Deminuibacter soli</name>
    <dbReference type="NCBI Taxonomy" id="2291815"/>
    <lineage>
        <taxon>Bacteria</taxon>
        <taxon>Pseudomonadati</taxon>
        <taxon>Bacteroidota</taxon>
        <taxon>Chitinophagia</taxon>
        <taxon>Chitinophagales</taxon>
        <taxon>Chitinophagaceae</taxon>
        <taxon>Deminuibacter</taxon>
    </lineage>
</organism>
<feature type="domain" description="EVE" evidence="1">
    <location>
        <begin position="3"/>
        <end position="132"/>
    </location>
</feature>
<accession>A0A3E1NCX5</accession>
<dbReference type="InterPro" id="IPR002740">
    <property type="entry name" value="EVE_domain"/>
</dbReference>
<reference evidence="2 3" key="1">
    <citation type="submission" date="2018-08" db="EMBL/GenBank/DDBJ databases">
        <title>Chitinophagaceae sp. K23C18032701, a novel bacterium isolated from forest soil.</title>
        <authorList>
            <person name="Wang C."/>
        </authorList>
    </citation>
    <scope>NUCLEOTIDE SEQUENCE [LARGE SCALE GENOMIC DNA]</scope>
    <source>
        <strain evidence="2 3">K23C18032701</strain>
    </source>
</reference>
<dbReference type="InterPro" id="IPR047197">
    <property type="entry name" value="THYN1-like_EVE"/>
</dbReference>
<proteinExistence type="predicted"/>
<dbReference type="RefSeq" id="WP_116849685.1">
    <property type="nucleotide sequence ID" value="NZ_QTJU01000014.1"/>
</dbReference>
<dbReference type="SUPFAM" id="SSF88697">
    <property type="entry name" value="PUA domain-like"/>
    <property type="match status" value="1"/>
</dbReference>
<protein>
    <submittedName>
        <fullName evidence="2">EVE domain-containing protein</fullName>
    </submittedName>
</protein>
<dbReference type="OrthoDB" id="9791347at2"/>
<dbReference type="InterPro" id="IPR052181">
    <property type="entry name" value="5hmC_binding"/>
</dbReference>
<dbReference type="CDD" id="cd21133">
    <property type="entry name" value="EVE"/>
    <property type="match status" value="1"/>
</dbReference>
<dbReference type="AlphaFoldDB" id="A0A3E1NCX5"/>
<keyword evidence="3" id="KW-1185">Reference proteome</keyword>
<comment type="caution">
    <text evidence="2">The sequence shown here is derived from an EMBL/GenBank/DDBJ whole genome shotgun (WGS) entry which is preliminary data.</text>
</comment>
<gene>
    <name evidence="2" type="ORF">DXN05_23125</name>
</gene>